<accession>A0ABP7AMS3</accession>
<dbReference type="Pfam" id="PF02371">
    <property type="entry name" value="Transposase_20"/>
    <property type="match status" value="1"/>
</dbReference>
<feature type="domain" description="Transposase IS116/IS110/IS902 C-terminal" evidence="2">
    <location>
        <begin position="234"/>
        <end position="316"/>
    </location>
</feature>
<proteinExistence type="predicted"/>
<comment type="caution">
    <text evidence="3">The sequence shown here is derived from an EMBL/GenBank/DDBJ whole genome shotgun (WGS) entry which is preliminary data.</text>
</comment>
<gene>
    <name evidence="3" type="ORF">GCM10022236_42640</name>
</gene>
<dbReference type="Pfam" id="PF01548">
    <property type="entry name" value="DEDD_Tnp_IS110"/>
    <property type="match status" value="1"/>
</dbReference>
<dbReference type="PANTHER" id="PTHR33055:SF16">
    <property type="entry name" value="TRANSPOSASE FOR INSERTION SEQUENCE ELEMENT IS1547"/>
    <property type="match status" value="1"/>
</dbReference>
<organism evidence="3 4">
    <name type="scientific">Microlunatus ginsengisoli</name>
    <dbReference type="NCBI Taxonomy" id="363863"/>
    <lineage>
        <taxon>Bacteria</taxon>
        <taxon>Bacillati</taxon>
        <taxon>Actinomycetota</taxon>
        <taxon>Actinomycetes</taxon>
        <taxon>Propionibacteriales</taxon>
        <taxon>Propionibacteriaceae</taxon>
        <taxon>Microlunatus</taxon>
    </lineage>
</organism>
<dbReference type="InterPro" id="IPR003346">
    <property type="entry name" value="Transposase_20"/>
</dbReference>
<evidence type="ECO:0000313" key="3">
    <source>
        <dbReference type="EMBL" id="GAA3635465.1"/>
    </source>
</evidence>
<dbReference type="InterPro" id="IPR002525">
    <property type="entry name" value="Transp_IS110-like_N"/>
</dbReference>
<evidence type="ECO:0000313" key="4">
    <source>
        <dbReference type="Proteomes" id="UP001501490"/>
    </source>
</evidence>
<dbReference type="PANTHER" id="PTHR33055">
    <property type="entry name" value="TRANSPOSASE FOR INSERTION SEQUENCE ELEMENT IS1111A"/>
    <property type="match status" value="1"/>
</dbReference>
<keyword evidence="4" id="KW-1185">Reference proteome</keyword>
<protein>
    <submittedName>
        <fullName evidence="3">IS110 family transposase</fullName>
    </submittedName>
</protein>
<dbReference type="RefSeq" id="WP_344808379.1">
    <property type="nucleotide sequence ID" value="NZ_BAABAB010000036.1"/>
</dbReference>
<feature type="domain" description="Transposase IS110-like N-terminal" evidence="1">
    <location>
        <begin position="15"/>
        <end position="158"/>
    </location>
</feature>
<evidence type="ECO:0000259" key="2">
    <source>
        <dbReference type="Pfam" id="PF02371"/>
    </source>
</evidence>
<name>A0ABP7AMS3_9ACTN</name>
<sequence>MTSMTTPTTRVVIGGVDTHGQTHHAAVIDGVGRQLGDREFPANPAGYRALAAWLSGHGTLQTIGVEGTGTYGAGLARYLRTIGLTVNEVDRPDRKSRRTHGKSDALDAYAAARAVLSGSATGIPKRRDGRVEAIRALRVARSSAVKARSQGTNQIKALIISGPPELREQLRHLPTAKIINICARLRPGQQLGDPTQATKTALRRLARRHQQLSEEISDADQDITHLVGEVAPDLLALPGVGPEVAGQLLTSAGDNPDRITSEAAFAHLCGVAPVPASSGRVHRNRLNRSGDRQANNALYIIVIGRLRYDPRSRAYAQRRTQEGLSKPEIIRCLKRYVAREIYHVLPQLQLQNPQPSQPLDNP</sequence>
<dbReference type="InterPro" id="IPR047650">
    <property type="entry name" value="Transpos_IS110"/>
</dbReference>
<dbReference type="EMBL" id="BAABAB010000036">
    <property type="protein sequence ID" value="GAA3635465.1"/>
    <property type="molecule type" value="Genomic_DNA"/>
</dbReference>
<dbReference type="Proteomes" id="UP001501490">
    <property type="component" value="Unassembled WGS sequence"/>
</dbReference>
<reference evidence="4" key="1">
    <citation type="journal article" date="2019" name="Int. J. Syst. Evol. Microbiol.">
        <title>The Global Catalogue of Microorganisms (GCM) 10K type strain sequencing project: providing services to taxonomists for standard genome sequencing and annotation.</title>
        <authorList>
            <consortium name="The Broad Institute Genomics Platform"/>
            <consortium name="The Broad Institute Genome Sequencing Center for Infectious Disease"/>
            <person name="Wu L."/>
            <person name="Ma J."/>
        </authorList>
    </citation>
    <scope>NUCLEOTIDE SEQUENCE [LARGE SCALE GENOMIC DNA]</scope>
    <source>
        <strain evidence="4">JCM 16929</strain>
    </source>
</reference>
<evidence type="ECO:0000259" key="1">
    <source>
        <dbReference type="Pfam" id="PF01548"/>
    </source>
</evidence>
<dbReference type="NCBIfam" id="NF033542">
    <property type="entry name" value="transpos_IS110"/>
    <property type="match status" value="1"/>
</dbReference>